<dbReference type="EMBL" id="FUYS01000002">
    <property type="protein sequence ID" value="SKB35489.1"/>
    <property type="molecule type" value="Genomic_DNA"/>
</dbReference>
<dbReference type="STRING" id="623280.SAMN05660226_00856"/>
<dbReference type="Gene3D" id="1.10.10.10">
    <property type="entry name" value="Winged helix-like DNA-binding domain superfamily/Winged helix DNA-binding domain"/>
    <property type="match status" value="1"/>
</dbReference>
<keyword evidence="3" id="KW-0731">Sigma factor</keyword>
<dbReference type="InterPro" id="IPR039425">
    <property type="entry name" value="RNA_pol_sigma-70-like"/>
</dbReference>
<dbReference type="SUPFAM" id="SSF88946">
    <property type="entry name" value="Sigma2 domain of RNA polymerase sigma factors"/>
    <property type="match status" value="1"/>
</dbReference>
<dbReference type="AlphaFoldDB" id="A0A1T5AKY1"/>
<proteinExistence type="inferred from homology"/>
<evidence type="ECO:0000256" key="4">
    <source>
        <dbReference type="ARBA" id="ARBA00023163"/>
    </source>
</evidence>
<evidence type="ECO:0000256" key="1">
    <source>
        <dbReference type="ARBA" id="ARBA00010641"/>
    </source>
</evidence>
<dbReference type="Proteomes" id="UP000190541">
    <property type="component" value="Unassembled WGS sequence"/>
</dbReference>
<reference evidence="6 7" key="1">
    <citation type="submission" date="2017-02" db="EMBL/GenBank/DDBJ databases">
        <authorList>
            <person name="Peterson S.W."/>
        </authorList>
    </citation>
    <scope>NUCLEOTIDE SEQUENCE [LARGE SCALE GENOMIC DNA]</scope>
    <source>
        <strain evidence="6 7">DSM 22899</strain>
    </source>
</reference>
<dbReference type="InterPro" id="IPR014284">
    <property type="entry name" value="RNA_pol_sigma-70_dom"/>
</dbReference>
<evidence type="ECO:0000256" key="3">
    <source>
        <dbReference type="ARBA" id="ARBA00023082"/>
    </source>
</evidence>
<dbReference type="Pfam" id="PF08281">
    <property type="entry name" value="Sigma70_r4_2"/>
    <property type="match status" value="1"/>
</dbReference>
<protein>
    <submittedName>
        <fullName evidence="6">RNA polymerase sigma-70 factor, ECF subfamily</fullName>
    </submittedName>
</protein>
<comment type="similarity">
    <text evidence="1">Belongs to the sigma-70 factor family. ECF subfamily.</text>
</comment>
<evidence type="ECO:0000256" key="2">
    <source>
        <dbReference type="ARBA" id="ARBA00023015"/>
    </source>
</evidence>
<dbReference type="InterPro" id="IPR013249">
    <property type="entry name" value="RNA_pol_sigma70_r4_t2"/>
</dbReference>
<dbReference type="RefSeq" id="WP_079715585.1">
    <property type="nucleotide sequence ID" value="NZ_FUYS01000002.1"/>
</dbReference>
<evidence type="ECO:0000313" key="7">
    <source>
        <dbReference type="Proteomes" id="UP000190541"/>
    </source>
</evidence>
<dbReference type="GO" id="GO:0006352">
    <property type="term" value="P:DNA-templated transcription initiation"/>
    <property type="evidence" value="ECO:0007669"/>
    <property type="project" value="InterPro"/>
</dbReference>
<evidence type="ECO:0000259" key="5">
    <source>
        <dbReference type="Pfam" id="PF08281"/>
    </source>
</evidence>
<dbReference type="Gene3D" id="1.10.1740.10">
    <property type="match status" value="1"/>
</dbReference>
<gene>
    <name evidence="6" type="ORF">SAMN05660226_00856</name>
</gene>
<keyword evidence="7" id="KW-1185">Reference proteome</keyword>
<dbReference type="InterPro" id="IPR036388">
    <property type="entry name" value="WH-like_DNA-bd_sf"/>
</dbReference>
<dbReference type="OrthoDB" id="654988at2"/>
<dbReference type="GO" id="GO:0016987">
    <property type="term" value="F:sigma factor activity"/>
    <property type="evidence" value="ECO:0007669"/>
    <property type="project" value="UniProtKB-KW"/>
</dbReference>
<evidence type="ECO:0000313" key="6">
    <source>
        <dbReference type="EMBL" id="SKB35489.1"/>
    </source>
</evidence>
<dbReference type="SUPFAM" id="SSF88659">
    <property type="entry name" value="Sigma3 and sigma4 domains of RNA polymerase sigma factors"/>
    <property type="match status" value="1"/>
</dbReference>
<name>A0A1T5AKY1_9SPHI</name>
<sequence>MSVHFNERVVLEELKAGSEQAFEKIYFQFWESLFNHTYQRVKNEDEAKELIQDLFTDLWHKRHSLDIRTSLNAYLHAAIRYKLFKHTKLKIAHENYASNYKHVNSANSTGDRLDFNELNQAFERALASLPLQPRRVFELKYYQGMSYLEIANSLHISISTVEKHMIKALKRIRKQIKRFSAC</sequence>
<dbReference type="GO" id="GO:0003677">
    <property type="term" value="F:DNA binding"/>
    <property type="evidence" value="ECO:0007669"/>
    <property type="project" value="InterPro"/>
</dbReference>
<dbReference type="PANTHER" id="PTHR43133:SF46">
    <property type="entry name" value="RNA POLYMERASE SIGMA-70 FACTOR ECF SUBFAMILY"/>
    <property type="match status" value="1"/>
</dbReference>
<dbReference type="InterPro" id="IPR013324">
    <property type="entry name" value="RNA_pol_sigma_r3/r4-like"/>
</dbReference>
<dbReference type="InterPro" id="IPR014327">
    <property type="entry name" value="RNA_pol_sigma70_bacteroid"/>
</dbReference>
<dbReference type="InterPro" id="IPR013325">
    <property type="entry name" value="RNA_pol_sigma_r2"/>
</dbReference>
<organism evidence="6 7">
    <name type="scientific">Parapedobacter luteus</name>
    <dbReference type="NCBI Taxonomy" id="623280"/>
    <lineage>
        <taxon>Bacteria</taxon>
        <taxon>Pseudomonadati</taxon>
        <taxon>Bacteroidota</taxon>
        <taxon>Sphingobacteriia</taxon>
        <taxon>Sphingobacteriales</taxon>
        <taxon>Sphingobacteriaceae</taxon>
        <taxon>Parapedobacter</taxon>
    </lineage>
</organism>
<feature type="domain" description="RNA polymerase sigma factor 70 region 4 type 2" evidence="5">
    <location>
        <begin position="120"/>
        <end position="172"/>
    </location>
</feature>
<accession>A0A1T5AKY1</accession>
<dbReference type="NCBIfam" id="TIGR02937">
    <property type="entry name" value="sigma70-ECF"/>
    <property type="match status" value="1"/>
</dbReference>
<keyword evidence="2" id="KW-0805">Transcription regulation</keyword>
<dbReference type="PANTHER" id="PTHR43133">
    <property type="entry name" value="RNA POLYMERASE ECF-TYPE SIGMA FACTO"/>
    <property type="match status" value="1"/>
</dbReference>
<keyword evidence="4" id="KW-0804">Transcription</keyword>
<dbReference type="CDD" id="cd06171">
    <property type="entry name" value="Sigma70_r4"/>
    <property type="match status" value="1"/>
</dbReference>
<dbReference type="NCBIfam" id="TIGR02985">
    <property type="entry name" value="Sig70_bacteroi1"/>
    <property type="match status" value="1"/>
</dbReference>